<dbReference type="Pfam" id="PF05685">
    <property type="entry name" value="Uma2"/>
    <property type="match status" value="1"/>
</dbReference>
<dbReference type="InterPro" id="IPR008538">
    <property type="entry name" value="Uma2"/>
</dbReference>
<keyword evidence="3" id="KW-1185">Reference proteome</keyword>
<proteinExistence type="predicted"/>
<dbReference type="CDD" id="cd06260">
    <property type="entry name" value="DUF820-like"/>
    <property type="match status" value="1"/>
</dbReference>
<evidence type="ECO:0000259" key="1">
    <source>
        <dbReference type="Pfam" id="PF05685"/>
    </source>
</evidence>
<gene>
    <name evidence="2" type="ORF">CS062_19745</name>
</gene>
<dbReference type="PANTHER" id="PTHR36558:SF1">
    <property type="entry name" value="RESTRICTION ENDONUCLEASE DOMAIN-CONTAINING PROTEIN-RELATED"/>
    <property type="match status" value="1"/>
</dbReference>
<evidence type="ECO:0000313" key="2">
    <source>
        <dbReference type="EMBL" id="PIM51458.1"/>
    </source>
</evidence>
<dbReference type="InterPro" id="IPR011335">
    <property type="entry name" value="Restrct_endonuc-II-like"/>
</dbReference>
<dbReference type="EMBL" id="PEOG01000064">
    <property type="protein sequence ID" value="PIM51458.1"/>
    <property type="molecule type" value="Genomic_DNA"/>
</dbReference>
<dbReference type="Gene3D" id="3.90.1570.10">
    <property type="entry name" value="tt1808, chain A"/>
    <property type="match status" value="2"/>
</dbReference>
<feature type="domain" description="Putative restriction endonuclease" evidence="1">
    <location>
        <begin position="193"/>
        <end position="343"/>
    </location>
</feature>
<evidence type="ECO:0000313" key="3">
    <source>
        <dbReference type="Proteomes" id="UP000231501"/>
    </source>
</evidence>
<dbReference type="InterPro" id="IPR012296">
    <property type="entry name" value="Nuclease_put_TT1808"/>
</dbReference>
<reference evidence="2 3" key="1">
    <citation type="submission" date="2017-11" db="EMBL/GenBank/DDBJ databases">
        <title>Draft genome sequence of Mitsuaria sp. HWN-4.</title>
        <authorList>
            <person name="Gundlapally S.R."/>
        </authorList>
    </citation>
    <scope>NUCLEOTIDE SEQUENCE [LARGE SCALE GENOMIC DNA]</scope>
    <source>
        <strain evidence="2 3">HWN-4</strain>
    </source>
</reference>
<name>A0A2G9C4Y4_9BURK</name>
<dbReference type="PANTHER" id="PTHR36558">
    <property type="entry name" value="GLR1098 PROTEIN"/>
    <property type="match status" value="1"/>
</dbReference>
<sequence length="372" mass="41731">MQLQEWRMSYLHVEQPMTSDEFLQWQALQEDLHELIDGRLLPLPPRDASFFRLLVNLTSAIRTALGGESGWEAFTSADPVIATGLDVVRPDAFFARSDERFAPAVACAFPSAAGGLADIRRLGAQRRITTLKELVSVDRDARIVSVERRSPSGGWTTSHHGMGSEVRLDFAGITFPVADVFAGFDRADARLTLEEFCAWESSQPRRHEFFHGRILAMTGARLDHGTACMNLAARLHQHLRGSPCRVFSENAAVLNPIGTYFYPDVVVTCEPINGDQRWMLQPLLVIEVLSVSTQRFDRTEKAQAYFRIPSLREYVLVDHVRRRIDLHRRGPDGHWSRHPSIGEAPLHLQSLDLTIPAEAIYERIAASNQAAA</sequence>
<organism evidence="2 3">
    <name type="scientific">Roseateles chitinivorans</name>
    <dbReference type="NCBI Taxonomy" id="2917965"/>
    <lineage>
        <taxon>Bacteria</taxon>
        <taxon>Pseudomonadati</taxon>
        <taxon>Pseudomonadota</taxon>
        <taxon>Betaproteobacteria</taxon>
        <taxon>Burkholderiales</taxon>
        <taxon>Sphaerotilaceae</taxon>
        <taxon>Roseateles</taxon>
    </lineage>
</organism>
<dbReference type="AlphaFoldDB" id="A0A2G9C4Y4"/>
<dbReference type="SUPFAM" id="SSF52980">
    <property type="entry name" value="Restriction endonuclease-like"/>
    <property type="match status" value="2"/>
</dbReference>
<dbReference type="Proteomes" id="UP000231501">
    <property type="component" value="Unassembled WGS sequence"/>
</dbReference>
<comment type="caution">
    <text evidence="2">The sequence shown here is derived from an EMBL/GenBank/DDBJ whole genome shotgun (WGS) entry which is preliminary data.</text>
</comment>
<accession>A0A2G9C4Y4</accession>
<protein>
    <recommendedName>
        <fullName evidence="1">Putative restriction endonuclease domain-containing protein</fullName>
    </recommendedName>
</protein>